<accession>A0A6J4SMD4</accession>
<name>A0A6J4SMD4_9ACTN</name>
<organism evidence="2">
    <name type="scientific">uncultured Solirubrobacteraceae bacterium</name>
    <dbReference type="NCBI Taxonomy" id="1162706"/>
    <lineage>
        <taxon>Bacteria</taxon>
        <taxon>Bacillati</taxon>
        <taxon>Actinomycetota</taxon>
        <taxon>Thermoleophilia</taxon>
        <taxon>Solirubrobacterales</taxon>
        <taxon>Solirubrobacteraceae</taxon>
        <taxon>environmental samples</taxon>
    </lineage>
</organism>
<proteinExistence type="predicted"/>
<sequence length="424" mass="45113">RALHDTLATFVEEAAWQLAAEVADGAEIPFELIEEGRASAPLYCYRPQTTAFIAGRAGVLTRLPSYSAAVHGLAALPGLEGYLEARGERPPSDRRAVAEAAVGAFLGAVWADATDFVFDAARFSSAYRDLETAVYDGCALTVVLAPVEGLVIDSDEVPLGDGLTLVRASALDDCPGELHGDPFATVAALRLETSPEEPGGLEAAGRRLRRLQTALRLWDDAEPSIGPTAWARTDGGPWLHVPLTGGLRRNAGDCLLVAEEEDALRAFCSLVSRRTPRAGELAWALRRFELGCERPTALESLTDWLLAARALLGEPTADAGPWLVVLRLSAICAPPERREALASRLRDAVALERASVAGLVRPDPEVEELIAEFGGQVRAVLRDVLCGHLDADLREVADRLVEAAEAGAAEPRDPSSTAELPALG</sequence>
<evidence type="ECO:0000256" key="1">
    <source>
        <dbReference type="SAM" id="MobiDB-lite"/>
    </source>
</evidence>
<protein>
    <submittedName>
        <fullName evidence="2">Uncharacterized protein</fullName>
    </submittedName>
</protein>
<feature type="region of interest" description="Disordered" evidence="1">
    <location>
        <begin position="405"/>
        <end position="424"/>
    </location>
</feature>
<dbReference type="EMBL" id="CADCVS010000230">
    <property type="protein sequence ID" value="CAA9497361.1"/>
    <property type="molecule type" value="Genomic_DNA"/>
</dbReference>
<feature type="non-terminal residue" evidence="2">
    <location>
        <position position="1"/>
    </location>
</feature>
<gene>
    <name evidence="2" type="ORF">AVDCRST_MAG30-1713</name>
</gene>
<reference evidence="2" key="1">
    <citation type="submission" date="2020-02" db="EMBL/GenBank/DDBJ databases">
        <authorList>
            <person name="Meier V. D."/>
        </authorList>
    </citation>
    <scope>NUCLEOTIDE SEQUENCE</scope>
    <source>
        <strain evidence="2">AVDCRST_MAG30</strain>
    </source>
</reference>
<evidence type="ECO:0000313" key="2">
    <source>
        <dbReference type="EMBL" id="CAA9497361.1"/>
    </source>
</evidence>
<dbReference type="AlphaFoldDB" id="A0A6J4SMD4"/>